<reference evidence="2 3" key="1">
    <citation type="submission" date="2020-10" db="EMBL/GenBank/DDBJ databases">
        <title>Sequencing the genomes of 1000 actinobacteria strains.</title>
        <authorList>
            <person name="Klenk H.-P."/>
        </authorList>
    </citation>
    <scope>NUCLEOTIDE SEQUENCE [LARGE SCALE GENOMIC DNA]</scope>
    <source>
        <strain evidence="2 3">DSM 43748</strain>
    </source>
</reference>
<dbReference type="PANTHER" id="PTHR35604">
    <property type="entry name" value="TRANSPOSASE INSH FOR INSERTION SEQUENCE ELEMENT IS5A-RELATED"/>
    <property type="match status" value="1"/>
</dbReference>
<evidence type="ECO:0000313" key="2">
    <source>
        <dbReference type="EMBL" id="MBE1557694.1"/>
    </source>
</evidence>
<keyword evidence="3" id="KW-1185">Reference proteome</keyword>
<protein>
    <submittedName>
        <fullName evidence="2">Transposase</fullName>
    </submittedName>
</protein>
<proteinExistence type="predicted"/>
<gene>
    <name evidence="2" type="ORF">H4W81_000473</name>
</gene>
<dbReference type="RefSeq" id="WP_420538710.1">
    <property type="nucleotide sequence ID" value="NZ_JADBEF010000001.1"/>
</dbReference>
<dbReference type="Pfam" id="PF05598">
    <property type="entry name" value="DUF772"/>
    <property type="match status" value="1"/>
</dbReference>
<sequence>MSMQPRPWPEPTPEVAAAVRAIYQGKRQVPLPVRVRDELGEVFADEVFAAAFGREGRPGWSPGRLALITVLQRVDNLTDRQAAEAVATDLTWKYALGLDLNDPGFDASVLSEFRSRVIAHGLEERLYRVKTRA</sequence>
<dbReference type="Proteomes" id="UP000661607">
    <property type="component" value="Unassembled WGS sequence"/>
</dbReference>
<organism evidence="2 3">
    <name type="scientific">Nonomuraea africana</name>
    <dbReference type="NCBI Taxonomy" id="46171"/>
    <lineage>
        <taxon>Bacteria</taxon>
        <taxon>Bacillati</taxon>
        <taxon>Actinomycetota</taxon>
        <taxon>Actinomycetes</taxon>
        <taxon>Streptosporangiales</taxon>
        <taxon>Streptosporangiaceae</taxon>
        <taxon>Nonomuraea</taxon>
    </lineage>
</organism>
<accession>A0ABR9K6S0</accession>
<dbReference type="InterPro" id="IPR008490">
    <property type="entry name" value="Transposase_InsH_N"/>
</dbReference>
<comment type="caution">
    <text evidence="2">The sequence shown here is derived from an EMBL/GenBank/DDBJ whole genome shotgun (WGS) entry which is preliminary data.</text>
</comment>
<name>A0ABR9K6S0_9ACTN</name>
<feature type="domain" description="Transposase InsH N-terminal" evidence="1">
    <location>
        <begin position="39"/>
        <end position="116"/>
    </location>
</feature>
<evidence type="ECO:0000259" key="1">
    <source>
        <dbReference type="Pfam" id="PF05598"/>
    </source>
</evidence>
<dbReference type="PANTHER" id="PTHR35604:SF2">
    <property type="entry name" value="TRANSPOSASE INSH FOR INSERTION SEQUENCE ELEMENT IS5A-RELATED"/>
    <property type="match status" value="1"/>
</dbReference>
<dbReference type="EMBL" id="JADBEF010000001">
    <property type="protein sequence ID" value="MBE1557694.1"/>
    <property type="molecule type" value="Genomic_DNA"/>
</dbReference>
<evidence type="ECO:0000313" key="3">
    <source>
        <dbReference type="Proteomes" id="UP000661607"/>
    </source>
</evidence>